<accession>A0A7G2CV31</accession>
<comment type="similarity">
    <text evidence="1">Belongs to the AB hydrolase superfamily. AB hydrolase 4 family.</text>
</comment>
<dbReference type="AlphaFoldDB" id="A0A7G2CV31"/>
<dbReference type="PANTHER" id="PTHR10794:SF63">
    <property type="entry name" value="ALPHA_BETA HYDROLASE 1, ISOFORM A"/>
    <property type="match status" value="1"/>
</dbReference>
<dbReference type="GO" id="GO:0047372">
    <property type="term" value="F:monoacylglycerol lipase activity"/>
    <property type="evidence" value="ECO:0007669"/>
    <property type="project" value="TreeGrafter"/>
</dbReference>
<dbReference type="Gene3D" id="3.40.50.1820">
    <property type="entry name" value="alpha/beta hydrolase"/>
    <property type="match status" value="1"/>
</dbReference>
<reference evidence="3 4" key="1">
    <citation type="submission" date="2020-08" db="EMBL/GenBank/DDBJ databases">
        <authorList>
            <person name="Newling K."/>
            <person name="Davey J."/>
            <person name="Forrester S."/>
        </authorList>
    </citation>
    <scope>NUCLEOTIDE SEQUENCE [LARGE SCALE GENOMIC DNA]</scope>
    <source>
        <strain evidence="4">Crithidia deanei Carvalho (ATCC PRA-265)</strain>
    </source>
</reference>
<protein>
    <submittedName>
        <fullName evidence="3">Uncharacterized protein</fullName>
    </submittedName>
</protein>
<organism evidence="3 4">
    <name type="scientific">Angomonas deanei</name>
    <dbReference type="NCBI Taxonomy" id="59799"/>
    <lineage>
        <taxon>Eukaryota</taxon>
        <taxon>Discoba</taxon>
        <taxon>Euglenozoa</taxon>
        <taxon>Kinetoplastea</taxon>
        <taxon>Metakinetoplastina</taxon>
        <taxon>Trypanosomatida</taxon>
        <taxon>Trypanosomatidae</taxon>
        <taxon>Strigomonadinae</taxon>
        <taxon>Angomonas</taxon>
    </lineage>
</organism>
<dbReference type="PANTHER" id="PTHR10794">
    <property type="entry name" value="ABHYDROLASE DOMAIN-CONTAINING PROTEIN"/>
    <property type="match status" value="1"/>
</dbReference>
<dbReference type="EMBL" id="LR877172">
    <property type="protein sequence ID" value="CAD2222784.1"/>
    <property type="molecule type" value="Genomic_DNA"/>
</dbReference>
<evidence type="ECO:0000313" key="4">
    <source>
        <dbReference type="Proteomes" id="UP000515908"/>
    </source>
</evidence>
<dbReference type="SUPFAM" id="SSF53474">
    <property type="entry name" value="alpha/beta-Hydrolases"/>
    <property type="match status" value="1"/>
</dbReference>
<dbReference type="Proteomes" id="UP000515908">
    <property type="component" value="Chromosome 28"/>
</dbReference>
<evidence type="ECO:0000313" key="3">
    <source>
        <dbReference type="EMBL" id="CAD2222784.1"/>
    </source>
</evidence>
<feature type="active site" description="Charge relay system" evidence="2">
    <location>
        <position position="163"/>
    </location>
</feature>
<dbReference type="GO" id="GO:0034338">
    <property type="term" value="F:short-chain carboxylesterase activity"/>
    <property type="evidence" value="ECO:0007669"/>
    <property type="project" value="TreeGrafter"/>
</dbReference>
<dbReference type="InterPro" id="IPR050960">
    <property type="entry name" value="AB_hydrolase_4_sf"/>
</dbReference>
<dbReference type="PIRSF" id="PIRSF005211">
    <property type="entry name" value="Ab_hydro_YheT"/>
    <property type="match status" value="1"/>
</dbReference>
<keyword evidence="4" id="KW-1185">Reference proteome</keyword>
<evidence type="ECO:0000256" key="1">
    <source>
        <dbReference type="ARBA" id="ARBA00010884"/>
    </source>
</evidence>
<name>A0A7G2CV31_9TRYP</name>
<feature type="active site" description="Charge relay system" evidence="2">
    <location>
        <position position="195"/>
    </location>
</feature>
<sequence length="208" mass="23832">MAERFSFYDMPIILIGMSIGGAMISKYVGEIGKHGDQNYYLQGKQYNVVAALAVCPPNDFVKMVEHMNRSTYQKSIYQRDMCNDIKNYVLAHEPLQNLPNVDKKYVIDENNISRFSRVIHFDEHIISKSNGYRSLHHYHIDTSAITWLPFAPIPILVLSTLDDPVIGRGVMPHRWKELCHNNPNIVYCESNYGGHMGFLSSPLAELKK</sequence>
<gene>
    <name evidence="3" type="ORF">ADEAN_001033400</name>
</gene>
<evidence type="ECO:0000256" key="2">
    <source>
        <dbReference type="PIRSR" id="PIRSR005211-1"/>
    </source>
</evidence>
<dbReference type="VEuPathDB" id="TriTrypDB:ADEAN_001033400"/>
<feature type="active site" description="Charge relay system" evidence="2">
    <location>
        <position position="18"/>
    </location>
</feature>
<dbReference type="InterPro" id="IPR012020">
    <property type="entry name" value="ABHD4"/>
</dbReference>
<dbReference type="InterPro" id="IPR029058">
    <property type="entry name" value="AB_hydrolase_fold"/>
</dbReference>
<proteinExistence type="inferred from homology"/>